<evidence type="ECO:0000256" key="1">
    <source>
        <dbReference type="ARBA" id="ARBA00022729"/>
    </source>
</evidence>
<dbReference type="SUPFAM" id="SSF52833">
    <property type="entry name" value="Thioredoxin-like"/>
    <property type="match status" value="1"/>
</dbReference>
<dbReference type="InterPro" id="IPR051099">
    <property type="entry name" value="AGR/TXD"/>
</dbReference>
<dbReference type="InterPro" id="IPR004879">
    <property type="entry name" value="Ssp411-like_TRX"/>
</dbReference>
<name>A0A1W1BSN2_9ZZZZ</name>
<dbReference type="PANTHER" id="PTHR15337:SF11">
    <property type="entry name" value="THIOREDOXIN DOMAIN-CONTAINING PROTEIN"/>
    <property type="match status" value="1"/>
</dbReference>
<reference evidence="3" key="1">
    <citation type="submission" date="2016-10" db="EMBL/GenBank/DDBJ databases">
        <authorList>
            <person name="de Groot N.N."/>
        </authorList>
    </citation>
    <scope>NUCLEOTIDE SEQUENCE</scope>
</reference>
<keyword evidence="1" id="KW-0732">Signal</keyword>
<dbReference type="AlphaFoldDB" id="A0A1W1BSN2"/>
<organism evidence="3">
    <name type="scientific">hydrothermal vent metagenome</name>
    <dbReference type="NCBI Taxonomy" id="652676"/>
    <lineage>
        <taxon>unclassified sequences</taxon>
        <taxon>metagenomes</taxon>
        <taxon>ecological metagenomes</taxon>
    </lineage>
</organism>
<sequence>MIKLLLLLFLSFALFGAQIEWLESYKKAEVLSQKRQKPIYLFISAAECPWCEKMEKTTLKDPKVIKLLEEKFIPLYLVRDFDTIPSRFAVRPVPRHYVVFDQKHYFYEDLGYMPKDTFIKMLNFTLKEMKK</sequence>
<dbReference type="Pfam" id="PF03190">
    <property type="entry name" value="Thioredox_DsbH"/>
    <property type="match status" value="1"/>
</dbReference>
<evidence type="ECO:0000313" key="3">
    <source>
        <dbReference type="EMBL" id="SFV56549.1"/>
    </source>
</evidence>
<gene>
    <name evidence="3" type="ORF">MNB_SM-7-408</name>
</gene>
<proteinExistence type="predicted"/>
<dbReference type="InterPro" id="IPR036249">
    <property type="entry name" value="Thioredoxin-like_sf"/>
</dbReference>
<dbReference type="Gene3D" id="3.40.30.10">
    <property type="entry name" value="Glutaredoxin"/>
    <property type="match status" value="1"/>
</dbReference>
<protein>
    <recommendedName>
        <fullName evidence="2">Spermatogenesis-associated protein 20-like TRX domain-containing protein</fullName>
    </recommendedName>
</protein>
<dbReference type="PANTHER" id="PTHR15337">
    <property type="entry name" value="ANTERIOR GRADIENT PROTEIN-RELATED"/>
    <property type="match status" value="1"/>
</dbReference>
<accession>A0A1W1BSN2</accession>
<feature type="domain" description="Spermatogenesis-associated protein 20-like TRX" evidence="2">
    <location>
        <begin position="18"/>
        <end position="79"/>
    </location>
</feature>
<dbReference type="EMBL" id="FPHB01000038">
    <property type="protein sequence ID" value="SFV56549.1"/>
    <property type="molecule type" value="Genomic_DNA"/>
</dbReference>
<evidence type="ECO:0000259" key="2">
    <source>
        <dbReference type="Pfam" id="PF03190"/>
    </source>
</evidence>